<evidence type="ECO:0000259" key="4">
    <source>
        <dbReference type="Pfam" id="PF14432"/>
    </source>
</evidence>
<dbReference type="EnsemblPlants" id="AUR62000460-RA">
    <property type="protein sequence ID" value="AUR62000460-RA:cds"/>
    <property type="gene ID" value="AUR62000460"/>
</dbReference>
<feature type="repeat" description="PPR" evidence="3">
    <location>
        <begin position="275"/>
        <end position="309"/>
    </location>
</feature>
<dbReference type="KEGG" id="cqi:110736555"/>
<dbReference type="InterPro" id="IPR046960">
    <property type="entry name" value="PPR_At4g14850-like_plant"/>
</dbReference>
<keyword evidence="6" id="KW-1185">Reference proteome</keyword>
<reference evidence="5" key="2">
    <citation type="submission" date="2021-03" db="UniProtKB">
        <authorList>
            <consortium name="EnsemblPlants"/>
        </authorList>
    </citation>
    <scope>IDENTIFICATION</scope>
</reference>
<evidence type="ECO:0000256" key="3">
    <source>
        <dbReference type="PROSITE-ProRule" id="PRU00708"/>
    </source>
</evidence>
<dbReference type="OMA" id="ASKARWM"/>
<dbReference type="GO" id="GO:0003723">
    <property type="term" value="F:RNA binding"/>
    <property type="evidence" value="ECO:0007669"/>
    <property type="project" value="InterPro"/>
</dbReference>
<gene>
    <name evidence="5" type="primary">LOC110736555</name>
</gene>
<keyword evidence="2" id="KW-0677">Repeat</keyword>
<feature type="domain" description="DYW" evidence="4">
    <location>
        <begin position="489"/>
        <end position="581"/>
    </location>
</feature>
<dbReference type="Pfam" id="PF01535">
    <property type="entry name" value="PPR"/>
    <property type="match status" value="5"/>
</dbReference>
<dbReference type="Pfam" id="PF20431">
    <property type="entry name" value="E_motif"/>
    <property type="match status" value="1"/>
</dbReference>
<dbReference type="GO" id="GO:0008270">
    <property type="term" value="F:zinc ion binding"/>
    <property type="evidence" value="ECO:0007669"/>
    <property type="project" value="InterPro"/>
</dbReference>
<evidence type="ECO:0000256" key="1">
    <source>
        <dbReference type="ARBA" id="ARBA00006643"/>
    </source>
</evidence>
<dbReference type="AlphaFoldDB" id="A0A803KN54"/>
<feature type="repeat" description="PPR" evidence="3">
    <location>
        <begin position="72"/>
        <end position="106"/>
    </location>
</feature>
<protein>
    <recommendedName>
        <fullName evidence="4">DYW domain-containing protein</fullName>
    </recommendedName>
</protein>
<dbReference type="SMR" id="A0A803KN54"/>
<accession>A0A803KN54</accession>
<dbReference type="Pfam" id="PF13041">
    <property type="entry name" value="PPR_2"/>
    <property type="match status" value="1"/>
</dbReference>
<organism evidence="5 6">
    <name type="scientific">Chenopodium quinoa</name>
    <name type="common">Quinoa</name>
    <dbReference type="NCBI Taxonomy" id="63459"/>
    <lineage>
        <taxon>Eukaryota</taxon>
        <taxon>Viridiplantae</taxon>
        <taxon>Streptophyta</taxon>
        <taxon>Embryophyta</taxon>
        <taxon>Tracheophyta</taxon>
        <taxon>Spermatophyta</taxon>
        <taxon>Magnoliopsida</taxon>
        <taxon>eudicotyledons</taxon>
        <taxon>Gunneridae</taxon>
        <taxon>Pentapetalae</taxon>
        <taxon>Caryophyllales</taxon>
        <taxon>Chenopodiaceae</taxon>
        <taxon>Chenopodioideae</taxon>
        <taxon>Atripliceae</taxon>
        <taxon>Chenopodium</taxon>
    </lineage>
</organism>
<comment type="similarity">
    <text evidence="1">Belongs to the PPR family. PCMP-H subfamily.</text>
</comment>
<feature type="repeat" description="PPR" evidence="3">
    <location>
        <begin position="173"/>
        <end position="207"/>
    </location>
</feature>
<reference evidence="5" key="1">
    <citation type="journal article" date="2017" name="Nature">
        <title>The genome of Chenopodium quinoa.</title>
        <authorList>
            <person name="Jarvis D.E."/>
            <person name="Ho Y.S."/>
            <person name="Lightfoot D.J."/>
            <person name="Schmoeckel S.M."/>
            <person name="Li B."/>
            <person name="Borm T.J.A."/>
            <person name="Ohyanagi H."/>
            <person name="Mineta K."/>
            <person name="Michell C.T."/>
            <person name="Saber N."/>
            <person name="Kharbatia N.M."/>
            <person name="Rupper R.R."/>
            <person name="Sharp A.R."/>
            <person name="Dally N."/>
            <person name="Boughton B.A."/>
            <person name="Woo Y.H."/>
            <person name="Gao G."/>
            <person name="Schijlen E.G.W.M."/>
            <person name="Guo X."/>
            <person name="Momin A.A."/>
            <person name="Negrao S."/>
            <person name="Al-Babili S."/>
            <person name="Gehring C."/>
            <person name="Roessner U."/>
            <person name="Jung C."/>
            <person name="Murphy K."/>
            <person name="Arold S.T."/>
            <person name="Gojobori T."/>
            <person name="van der Linden C.G."/>
            <person name="van Loo E.N."/>
            <person name="Jellen E.N."/>
            <person name="Maughan P.J."/>
            <person name="Tester M."/>
        </authorList>
    </citation>
    <scope>NUCLEOTIDE SEQUENCE [LARGE SCALE GENOMIC DNA]</scope>
    <source>
        <strain evidence="5">cv. PI 614886</strain>
    </source>
</reference>
<dbReference type="PANTHER" id="PTHR47926">
    <property type="entry name" value="PENTATRICOPEPTIDE REPEAT-CONTAINING PROTEIN"/>
    <property type="match status" value="1"/>
</dbReference>
<feature type="repeat" description="PPR" evidence="3">
    <location>
        <begin position="243"/>
        <end position="273"/>
    </location>
</feature>
<dbReference type="Gramene" id="AUR62000460-RA">
    <property type="protein sequence ID" value="AUR62000460-RA:cds"/>
    <property type="gene ID" value="AUR62000460"/>
</dbReference>
<evidence type="ECO:0000313" key="6">
    <source>
        <dbReference type="Proteomes" id="UP000596660"/>
    </source>
</evidence>
<dbReference type="NCBIfam" id="TIGR00756">
    <property type="entry name" value="PPR"/>
    <property type="match status" value="5"/>
</dbReference>
<dbReference type="Gene3D" id="1.25.40.10">
    <property type="entry name" value="Tetratricopeptide repeat domain"/>
    <property type="match status" value="4"/>
</dbReference>
<dbReference type="PROSITE" id="PS51375">
    <property type="entry name" value="PPR"/>
    <property type="match status" value="6"/>
</dbReference>
<dbReference type="PANTHER" id="PTHR47926:SF408">
    <property type="entry name" value="DYW DOMAIN-CONTAINING PROTEIN"/>
    <property type="match status" value="1"/>
</dbReference>
<proteinExistence type="inferred from homology"/>
<dbReference type="Proteomes" id="UP000596660">
    <property type="component" value="Unplaced"/>
</dbReference>
<dbReference type="Pfam" id="PF14432">
    <property type="entry name" value="DYW_deaminase"/>
    <property type="match status" value="1"/>
</dbReference>
<dbReference type="OrthoDB" id="185373at2759"/>
<sequence length="581" mass="65278">MIAKSTTTVINTAIQKCNSLSHIKQIQSHLISSGFFQFSPSSRFKLLELTAISSYGNLSYATLIFNYINNPSTFDWNPIIRGYAQSSTPQIALTLFISMLRASQKPDAVTCSFALKACARALAKFEGYMMHSFVIRSGFMLDLLLQTTLTDLYCKVGEFGDARKVFDEMPERDVASWNALICGLAQGGFPNEALELFHRVCRMGMKADDVTVLGALSACSQMGVLKEGDKVWCYVKKERLDLKVIVCNAVIDMYCKCGFVDKAYDVFRSMSCEKNIITWNTMVMGFAMHGLGVEAIELLNEMDCVGVCPDPITYLGVLCACNHAGLVEEGHRLFNSMEEKGIVHNVKHYGTVVDLLGRAGRLNEAYEIIKSMPISPDIVLWQTLLGACNTYGNVELAEIASQKLVEMGSDSCGDYVLLSNVYASYKRWNEVGRVREVMNIKDSKKVPGFSYTEVGGVLHKFINGDQSHPCWRAIYAKLDEIMYRIKEHGYVSGTRFVLHDIGEEDKEYVLCYHSEKLAVAFGLLTTSHETPIQVIKNLRICVDCHAVIKLVSKVYNREIIVRDRARFHRFKEGTCSCRDYW</sequence>
<feature type="repeat" description="PPR" evidence="3">
    <location>
        <begin position="310"/>
        <end position="344"/>
    </location>
</feature>
<name>A0A803KN54_CHEQI</name>
<dbReference type="FunFam" id="1.25.40.10:FF:000344">
    <property type="entry name" value="Pentatricopeptide repeat-containing protein"/>
    <property type="match status" value="1"/>
</dbReference>
<dbReference type="GO" id="GO:0009451">
    <property type="term" value="P:RNA modification"/>
    <property type="evidence" value="ECO:0007669"/>
    <property type="project" value="InterPro"/>
</dbReference>
<dbReference type="RefSeq" id="XP_021772489.1">
    <property type="nucleotide sequence ID" value="XM_021916797.1"/>
</dbReference>
<feature type="repeat" description="PPR" evidence="3">
    <location>
        <begin position="142"/>
        <end position="172"/>
    </location>
</feature>
<dbReference type="GeneID" id="110736555"/>
<evidence type="ECO:0000256" key="2">
    <source>
        <dbReference type="ARBA" id="ARBA00022737"/>
    </source>
</evidence>
<dbReference type="InterPro" id="IPR046848">
    <property type="entry name" value="E_motif"/>
</dbReference>
<evidence type="ECO:0000313" key="5">
    <source>
        <dbReference type="EnsemblPlants" id="AUR62000460-RA:cds"/>
    </source>
</evidence>
<dbReference type="InterPro" id="IPR032867">
    <property type="entry name" value="DYW_dom"/>
</dbReference>
<dbReference type="InterPro" id="IPR002885">
    <property type="entry name" value="PPR_rpt"/>
</dbReference>
<dbReference type="FunFam" id="1.25.40.10:FF:002536">
    <property type="entry name" value="Tetratricopeptide repeat (TPR)-like superfamily protein"/>
    <property type="match status" value="1"/>
</dbReference>
<dbReference type="InterPro" id="IPR011990">
    <property type="entry name" value="TPR-like_helical_dom_sf"/>
</dbReference>